<organism evidence="1 2">
    <name type="scientific">Helicoverpa armigera</name>
    <name type="common">Cotton bollworm</name>
    <name type="synonym">Heliothis armigera</name>
    <dbReference type="NCBI Taxonomy" id="29058"/>
    <lineage>
        <taxon>Eukaryota</taxon>
        <taxon>Metazoa</taxon>
        <taxon>Ecdysozoa</taxon>
        <taxon>Arthropoda</taxon>
        <taxon>Hexapoda</taxon>
        <taxon>Insecta</taxon>
        <taxon>Pterygota</taxon>
        <taxon>Neoptera</taxon>
        <taxon>Endopterygota</taxon>
        <taxon>Lepidoptera</taxon>
        <taxon>Glossata</taxon>
        <taxon>Ditrysia</taxon>
        <taxon>Noctuoidea</taxon>
        <taxon>Noctuidae</taxon>
        <taxon>Heliothinae</taxon>
        <taxon>Helicoverpa</taxon>
    </lineage>
</organism>
<keyword evidence="2" id="KW-1185">Reference proteome</keyword>
<dbReference type="EMBL" id="KZ149955">
    <property type="protein sequence ID" value="PZC76479.1"/>
    <property type="molecule type" value="Genomic_DNA"/>
</dbReference>
<sequence length="132" mass="15392">MLSSCNGEILLCNYEGDVKVSFYIRREPRVLYSDGTQPHHQHKLTALPNDFDTCDPSLKGVWKCVVKLVFANYPQNNRLASCIDSLRVYATEVFDFGLSIFDWYVLDYFASGFVFSEIYERKKKKNYDFQVC</sequence>
<evidence type="ECO:0000313" key="2">
    <source>
        <dbReference type="Proteomes" id="UP000249218"/>
    </source>
</evidence>
<reference evidence="1 2" key="1">
    <citation type="journal article" date="2017" name="BMC Biol.">
        <title>Genomic innovations, transcriptional plasticity and gene loss underlying the evolution and divergence of two highly polyphagous and invasive Helicoverpa pest species.</title>
        <authorList>
            <person name="Pearce S.L."/>
            <person name="Clarke D.F."/>
            <person name="East P.D."/>
            <person name="Elfekih S."/>
            <person name="Gordon K.H."/>
            <person name="Jermiin L.S."/>
            <person name="McGaughran A."/>
            <person name="Oakeshott J.G."/>
            <person name="Papanikolaou A."/>
            <person name="Perera O.P."/>
            <person name="Rane R.V."/>
            <person name="Richards S."/>
            <person name="Tay W.T."/>
            <person name="Walsh T.K."/>
            <person name="Anderson A."/>
            <person name="Anderson C.J."/>
            <person name="Asgari S."/>
            <person name="Board P.G."/>
            <person name="Bretschneider A."/>
            <person name="Campbell P.M."/>
            <person name="Chertemps T."/>
            <person name="Christeller J.T."/>
            <person name="Coppin C.W."/>
            <person name="Downes S.J."/>
            <person name="Duan G."/>
            <person name="Farnsworth C.A."/>
            <person name="Good R.T."/>
            <person name="Han L.B."/>
            <person name="Han Y.C."/>
            <person name="Hatje K."/>
            <person name="Horne I."/>
            <person name="Huang Y.P."/>
            <person name="Hughes D.S."/>
            <person name="Jacquin-Joly E."/>
            <person name="James W."/>
            <person name="Jhangiani S."/>
            <person name="Kollmar M."/>
            <person name="Kuwar S.S."/>
            <person name="Li S."/>
            <person name="Liu N.Y."/>
            <person name="Maibeche M.T."/>
            <person name="Miller J.R."/>
            <person name="Montagne N."/>
            <person name="Perry T."/>
            <person name="Qu J."/>
            <person name="Song S.V."/>
            <person name="Sutton G.G."/>
            <person name="Vogel H."/>
            <person name="Walenz B.P."/>
            <person name="Xu W."/>
            <person name="Zhang H.J."/>
            <person name="Zou Z."/>
            <person name="Batterham P."/>
            <person name="Edwards O.R."/>
            <person name="Feyereisen R."/>
            <person name="Gibbs R.A."/>
            <person name="Heckel D.G."/>
            <person name="McGrath A."/>
            <person name="Robin C."/>
            <person name="Scherer S.E."/>
            <person name="Worley K.C."/>
            <person name="Wu Y.D."/>
        </authorList>
    </citation>
    <scope>NUCLEOTIDE SEQUENCE [LARGE SCALE GENOMIC DNA]</scope>
    <source>
        <strain evidence="1">Harm_GR_Male_#8</strain>
        <tissue evidence="1">Whole organism</tissue>
    </source>
</reference>
<proteinExistence type="predicted"/>
<protein>
    <submittedName>
        <fullName evidence="1">Uncharacterized protein</fullName>
    </submittedName>
</protein>
<evidence type="ECO:0000313" key="1">
    <source>
        <dbReference type="EMBL" id="PZC76479.1"/>
    </source>
</evidence>
<dbReference type="AlphaFoldDB" id="A0A2W1BN51"/>
<gene>
    <name evidence="1" type="primary">HaOG204499</name>
    <name evidence="1" type="ORF">B5X24_HaOG204499</name>
</gene>
<name>A0A2W1BN51_HELAM</name>
<accession>A0A2W1BN51</accession>
<dbReference type="Proteomes" id="UP000249218">
    <property type="component" value="Unassembled WGS sequence"/>
</dbReference>